<keyword evidence="2" id="KW-1185">Reference proteome</keyword>
<dbReference type="Proteomes" id="UP000597762">
    <property type="component" value="Unassembled WGS sequence"/>
</dbReference>
<organism evidence="1 2">
    <name type="scientific">Acanthosepion pharaonis</name>
    <name type="common">Pharaoh cuttlefish</name>
    <name type="synonym">Sepia pharaonis</name>
    <dbReference type="NCBI Taxonomy" id="158019"/>
    <lineage>
        <taxon>Eukaryota</taxon>
        <taxon>Metazoa</taxon>
        <taxon>Spiralia</taxon>
        <taxon>Lophotrochozoa</taxon>
        <taxon>Mollusca</taxon>
        <taxon>Cephalopoda</taxon>
        <taxon>Coleoidea</taxon>
        <taxon>Decapodiformes</taxon>
        <taxon>Sepiida</taxon>
        <taxon>Sepiina</taxon>
        <taxon>Sepiidae</taxon>
        <taxon>Acanthosepion</taxon>
    </lineage>
</organism>
<evidence type="ECO:0000313" key="1">
    <source>
        <dbReference type="EMBL" id="CAE1232673.1"/>
    </source>
</evidence>
<accession>A0A812BHD1</accession>
<dbReference type="OrthoDB" id="6156386at2759"/>
<dbReference type="AlphaFoldDB" id="A0A812BHD1"/>
<dbReference type="PANTHER" id="PTHR10974">
    <property type="entry name" value="FI08016P-RELATED"/>
    <property type="match status" value="1"/>
</dbReference>
<dbReference type="InterPro" id="IPR004245">
    <property type="entry name" value="DUF229"/>
</dbReference>
<evidence type="ECO:0000313" key="2">
    <source>
        <dbReference type="Proteomes" id="UP000597762"/>
    </source>
</evidence>
<name>A0A812BHD1_ACAPH</name>
<reference evidence="1" key="1">
    <citation type="submission" date="2021-01" db="EMBL/GenBank/DDBJ databases">
        <authorList>
            <person name="Li R."/>
            <person name="Bekaert M."/>
        </authorList>
    </citation>
    <scope>NUCLEOTIDE SEQUENCE</scope>
    <source>
        <strain evidence="1">Farmed</strain>
    </source>
</reference>
<gene>
    <name evidence="1" type="ORF">SPHA_18651</name>
</gene>
<dbReference type="PANTHER" id="PTHR10974:SF1">
    <property type="entry name" value="FI08016P-RELATED"/>
    <property type="match status" value="1"/>
</dbReference>
<dbReference type="GO" id="GO:0005615">
    <property type="term" value="C:extracellular space"/>
    <property type="evidence" value="ECO:0007669"/>
    <property type="project" value="TreeGrafter"/>
</dbReference>
<dbReference type="Pfam" id="PF02995">
    <property type="entry name" value="DUF229"/>
    <property type="match status" value="1"/>
</dbReference>
<protein>
    <submittedName>
        <fullName evidence="1">Uncharacterized protein</fullName>
    </submittedName>
</protein>
<proteinExistence type="predicted"/>
<dbReference type="PROSITE" id="PS51257">
    <property type="entry name" value="PROKAR_LIPOPROTEIN"/>
    <property type="match status" value="1"/>
</dbReference>
<sequence length="390" mass="44881">MRCHILFLKFFFCFKQFPSSLHPVTFSFIHSLSACKISLSLSLSLPYIPSLFLVLASFFCTLTNHFSVLYFLSFGELRLPSFFVSAARPSGRKRLNDDLQPFSFMPRTGKCGPSFSQICLPLLFLCKMSGNLYRKTTNQNVFLVLLDHGSRFGKFRSTYLGKLEERLPFMFLLFPKWFIQRYPEIDKVLKINSYRLTTPFDIYETLVDILYFDGKVQKATIKDRGISLFHEIPEERSCNDASILPHWCTCLQRIPVNTTDVIVEKIALSFVNRINKMTHHVQKKCAFLQLKTVKEAAKMIATDKILRFQKSLNDVLNQQVFYGNRVDAIVDYQLTIETTPGGAQFETTARYDEQEGTFTLMEEVSRVNSYGSQSSCIDILALKMYCFCGG</sequence>
<dbReference type="EMBL" id="CAHIKZ030000672">
    <property type="protein sequence ID" value="CAE1232673.1"/>
    <property type="molecule type" value="Genomic_DNA"/>
</dbReference>
<comment type="caution">
    <text evidence="1">The sequence shown here is derived from an EMBL/GenBank/DDBJ whole genome shotgun (WGS) entry which is preliminary data.</text>
</comment>